<dbReference type="GO" id="GO:0005840">
    <property type="term" value="C:ribosome"/>
    <property type="evidence" value="ECO:0007669"/>
    <property type="project" value="UniProtKB-KW"/>
</dbReference>
<feature type="compositionally biased region" description="Basic and acidic residues" evidence="4">
    <location>
        <begin position="127"/>
        <end position="159"/>
    </location>
</feature>
<dbReference type="PANTHER" id="PTHR12899">
    <property type="entry name" value="39S RIBOSOMAL PROTEIN L18, MITOCHONDRIAL"/>
    <property type="match status" value="1"/>
</dbReference>
<proteinExistence type="inferred from homology"/>
<dbReference type="AlphaFoldDB" id="A0AAV6WZE3"/>
<evidence type="ECO:0000256" key="4">
    <source>
        <dbReference type="SAM" id="MobiDB-lite"/>
    </source>
</evidence>
<dbReference type="InterPro" id="IPR036967">
    <property type="entry name" value="Ribosomal_uS11_sf"/>
</dbReference>
<evidence type="ECO:0000256" key="3">
    <source>
        <dbReference type="ARBA" id="ARBA00023274"/>
    </source>
</evidence>
<evidence type="ECO:0000256" key="1">
    <source>
        <dbReference type="ARBA" id="ARBA00007116"/>
    </source>
</evidence>
<evidence type="ECO:0000256" key="2">
    <source>
        <dbReference type="ARBA" id="ARBA00022980"/>
    </source>
</evidence>
<comment type="caution">
    <text evidence="6">The sequence shown here is derived from an EMBL/GenBank/DDBJ whole genome shotgun (WGS) entry which is preliminary data.</text>
</comment>
<feature type="transmembrane region" description="Helical" evidence="5">
    <location>
        <begin position="7"/>
        <end position="30"/>
    </location>
</feature>
<sequence>MTFWFDISILFDNVLSCSSILLTCSAYTLLPWRLNSFLIFVVLLAFVVIRLVLVKLWSAFVDRVHMAAKKEQSAIRAVLKCIEEYKLDKLTTDRDYDGTRLLAGLFLEENRNSVACKETSVKKVRKESKENKKNEKQSRVEKDKESKRESISRHDQNEHLVSRLHELGDSCIVKKQRTLTFNQQTAPYHEPFCLDIYISTGSVRASIIHRATSNVVVVSHSISKDMKFDLGSTKNRIACAAVGGVLARRALADDIHNVVYTPRRGEKLEGKLQIVLKSIIDGGVDVKVKLKQNKSRKTRQVSPRTRD</sequence>
<dbReference type="Gene3D" id="3.30.420.80">
    <property type="entry name" value="Ribosomal protein S11"/>
    <property type="match status" value="1"/>
</dbReference>
<keyword evidence="7" id="KW-1185">Reference proteome</keyword>
<dbReference type="EMBL" id="WHWC01000012">
    <property type="protein sequence ID" value="KAG8373067.1"/>
    <property type="molecule type" value="Genomic_DNA"/>
</dbReference>
<keyword evidence="5" id="KW-0812">Transmembrane</keyword>
<evidence type="ECO:0000313" key="6">
    <source>
        <dbReference type="EMBL" id="KAG8373067.1"/>
    </source>
</evidence>
<dbReference type="GO" id="GO:0006412">
    <property type="term" value="P:translation"/>
    <property type="evidence" value="ECO:0007669"/>
    <property type="project" value="InterPro"/>
</dbReference>
<keyword evidence="2" id="KW-0689">Ribosomal protein</keyword>
<dbReference type="Pfam" id="PF00861">
    <property type="entry name" value="Ribosomal_L18p"/>
    <property type="match status" value="1"/>
</dbReference>
<accession>A0AAV6WZE3</accession>
<dbReference type="SUPFAM" id="SSF53137">
    <property type="entry name" value="Translational machinery components"/>
    <property type="match status" value="1"/>
</dbReference>
<protein>
    <submittedName>
        <fullName evidence="6">Uncharacterized protein</fullName>
    </submittedName>
</protein>
<evidence type="ECO:0000313" key="7">
    <source>
        <dbReference type="Proteomes" id="UP000826271"/>
    </source>
</evidence>
<dbReference type="GO" id="GO:0003735">
    <property type="term" value="F:structural constituent of ribosome"/>
    <property type="evidence" value="ECO:0007669"/>
    <property type="project" value="InterPro"/>
</dbReference>
<dbReference type="GO" id="GO:1990904">
    <property type="term" value="C:ribonucleoprotein complex"/>
    <property type="evidence" value="ECO:0007669"/>
    <property type="project" value="UniProtKB-KW"/>
</dbReference>
<dbReference type="GO" id="GO:0008097">
    <property type="term" value="F:5S rRNA binding"/>
    <property type="evidence" value="ECO:0007669"/>
    <property type="project" value="TreeGrafter"/>
</dbReference>
<dbReference type="PANTHER" id="PTHR12899:SF7">
    <property type="entry name" value="EXPRESSED PROTEIN"/>
    <property type="match status" value="1"/>
</dbReference>
<comment type="similarity">
    <text evidence="1">Belongs to the universal ribosomal protein uL18 family.</text>
</comment>
<dbReference type="Proteomes" id="UP000826271">
    <property type="component" value="Unassembled WGS sequence"/>
</dbReference>
<gene>
    <name evidence="6" type="ORF">BUALT_Bualt12G0132200</name>
</gene>
<keyword evidence="5" id="KW-1133">Transmembrane helix</keyword>
<evidence type="ECO:0000256" key="5">
    <source>
        <dbReference type="SAM" id="Phobius"/>
    </source>
</evidence>
<keyword evidence="3" id="KW-0687">Ribonucleoprotein</keyword>
<feature type="transmembrane region" description="Helical" evidence="5">
    <location>
        <begin position="36"/>
        <end position="60"/>
    </location>
</feature>
<organism evidence="6 7">
    <name type="scientific">Buddleja alternifolia</name>
    <dbReference type="NCBI Taxonomy" id="168488"/>
    <lineage>
        <taxon>Eukaryota</taxon>
        <taxon>Viridiplantae</taxon>
        <taxon>Streptophyta</taxon>
        <taxon>Embryophyta</taxon>
        <taxon>Tracheophyta</taxon>
        <taxon>Spermatophyta</taxon>
        <taxon>Magnoliopsida</taxon>
        <taxon>eudicotyledons</taxon>
        <taxon>Gunneridae</taxon>
        <taxon>Pentapetalae</taxon>
        <taxon>asterids</taxon>
        <taxon>lamiids</taxon>
        <taxon>Lamiales</taxon>
        <taxon>Scrophulariaceae</taxon>
        <taxon>Buddlejeae</taxon>
        <taxon>Buddleja</taxon>
    </lineage>
</organism>
<reference evidence="6" key="1">
    <citation type="submission" date="2019-10" db="EMBL/GenBank/DDBJ databases">
        <authorList>
            <person name="Zhang R."/>
            <person name="Pan Y."/>
            <person name="Wang J."/>
            <person name="Ma R."/>
            <person name="Yu S."/>
        </authorList>
    </citation>
    <scope>NUCLEOTIDE SEQUENCE</scope>
    <source>
        <strain evidence="6">LA-IB0</strain>
        <tissue evidence="6">Leaf</tissue>
    </source>
</reference>
<dbReference type="InterPro" id="IPR005484">
    <property type="entry name" value="Ribosomal_uL18_bac/plant/anim"/>
</dbReference>
<feature type="region of interest" description="Disordered" evidence="4">
    <location>
        <begin position="125"/>
        <end position="159"/>
    </location>
</feature>
<name>A0AAV6WZE3_9LAMI</name>
<keyword evidence="5" id="KW-0472">Membrane</keyword>